<feature type="domain" description="Peptidase M16 C-terminal" evidence="2">
    <location>
        <begin position="215"/>
        <end position="296"/>
    </location>
</feature>
<protein>
    <recommendedName>
        <fullName evidence="2">Peptidase M16 C-terminal domain-containing protein</fullName>
    </recommendedName>
</protein>
<dbReference type="Gene3D" id="3.30.830.10">
    <property type="entry name" value="Metalloenzyme, LuxS/M16 peptidase-like"/>
    <property type="match status" value="2"/>
</dbReference>
<dbReference type="GO" id="GO:0046872">
    <property type="term" value="F:metal ion binding"/>
    <property type="evidence" value="ECO:0007669"/>
    <property type="project" value="InterPro"/>
</dbReference>
<keyword evidence="1" id="KW-0812">Transmembrane</keyword>
<name>A0A919MJA2_9ACTN</name>
<organism evidence="3 4">
    <name type="scientific">Paractinoplanes ferrugineus</name>
    <dbReference type="NCBI Taxonomy" id="113564"/>
    <lineage>
        <taxon>Bacteria</taxon>
        <taxon>Bacillati</taxon>
        <taxon>Actinomycetota</taxon>
        <taxon>Actinomycetes</taxon>
        <taxon>Micromonosporales</taxon>
        <taxon>Micromonosporaceae</taxon>
        <taxon>Paractinoplanes</taxon>
    </lineage>
</organism>
<dbReference type="Pfam" id="PF05193">
    <property type="entry name" value="Peptidase_M16_C"/>
    <property type="match status" value="1"/>
</dbReference>
<keyword evidence="4" id="KW-1185">Reference proteome</keyword>
<dbReference type="Proteomes" id="UP000598174">
    <property type="component" value="Unassembled WGS sequence"/>
</dbReference>
<evidence type="ECO:0000256" key="1">
    <source>
        <dbReference type="SAM" id="Phobius"/>
    </source>
</evidence>
<dbReference type="RefSeq" id="WP_203816519.1">
    <property type="nucleotide sequence ID" value="NZ_BAAABP010000007.1"/>
</dbReference>
<gene>
    <name evidence="3" type="ORF">Afe05nite_17870</name>
</gene>
<reference evidence="3" key="1">
    <citation type="submission" date="2021-01" db="EMBL/GenBank/DDBJ databases">
        <title>Whole genome shotgun sequence of Actinoplanes ferrugineus NBRC 15555.</title>
        <authorList>
            <person name="Komaki H."/>
            <person name="Tamura T."/>
        </authorList>
    </citation>
    <scope>NUCLEOTIDE SEQUENCE</scope>
    <source>
        <strain evidence="3">NBRC 15555</strain>
    </source>
</reference>
<sequence>MISKFEVGGIPGLIVPTTGSMQAGLGFRVGFVDEPLARRGITHLIEHLALHSVGVADYHYNGATGVEFTRFHMQGVEKDVVAFLNGVCAALRDLPMSRLAVEKEVLHAEAHGRNAPVSEPMWLWRHGARDYGAGAYPEWGLPGITEDDLRAWVDRFFTKENAVLWVAGEKVPAGLELDLPSGTRQPLPPPSSALPSTPACFGGSAGLVAWDTVVPRSPATSVFADVLERMLFRELRQESGLSYAAQTDHRPLGRDSVVITAVADSLPENSGAVLGGMVDVLAALRAGRVDPADVTAMIGKRVAGLRHSDEVAARLPIQALGLLAGREVCDVEEQIAGLTAVTAADVAAVAADAWANGLVMSPSRADHAGFTIAPQESVAKVDGTAFPALPGATALLVVGAEGISLVEENLLTVRFDECVLMRAWPDGGRQLIGADGTVIWAEPTLHRAGRAAIAKIDAAVPGELVVAEAARAPEQIPQPRATAADRSDRVAGIQGMVLFGVLTLVFGGFAALLLVAFLTGTEDRGPLLAIASLCALAAAGGGHGVRRARYRMRYGSRPIER</sequence>
<evidence type="ECO:0000259" key="2">
    <source>
        <dbReference type="Pfam" id="PF05193"/>
    </source>
</evidence>
<evidence type="ECO:0000313" key="4">
    <source>
        <dbReference type="Proteomes" id="UP000598174"/>
    </source>
</evidence>
<dbReference type="AlphaFoldDB" id="A0A919MJA2"/>
<accession>A0A919MJA2</accession>
<proteinExistence type="predicted"/>
<dbReference type="InterPro" id="IPR011249">
    <property type="entry name" value="Metalloenz_LuxS/M16"/>
</dbReference>
<dbReference type="InterPro" id="IPR007863">
    <property type="entry name" value="Peptidase_M16_C"/>
</dbReference>
<dbReference type="EMBL" id="BOMM01000012">
    <property type="protein sequence ID" value="GIE09947.1"/>
    <property type="molecule type" value="Genomic_DNA"/>
</dbReference>
<comment type="caution">
    <text evidence="3">The sequence shown here is derived from an EMBL/GenBank/DDBJ whole genome shotgun (WGS) entry which is preliminary data.</text>
</comment>
<feature type="transmembrane region" description="Helical" evidence="1">
    <location>
        <begin position="496"/>
        <end position="519"/>
    </location>
</feature>
<evidence type="ECO:0000313" key="3">
    <source>
        <dbReference type="EMBL" id="GIE09947.1"/>
    </source>
</evidence>
<dbReference type="SUPFAM" id="SSF63411">
    <property type="entry name" value="LuxS/MPP-like metallohydrolase"/>
    <property type="match status" value="2"/>
</dbReference>
<keyword evidence="1" id="KW-0472">Membrane</keyword>
<feature type="transmembrane region" description="Helical" evidence="1">
    <location>
        <begin position="525"/>
        <end position="545"/>
    </location>
</feature>
<keyword evidence="1" id="KW-1133">Transmembrane helix</keyword>